<sequence length="424" mass="46888">MRILFLADNYPPESNAAASRVHERAALWVQEGHEVTVITSAPNFPEGKLYAGYRNRLVQRERIDGVDVIRVVTLIMPNKGVYLRIADFLSYMVFSTLAGAFLRRPDVVVATSPQFFCAVAGWMVSKLKRRPFVFELSDLWPASIRAVGALKNRRVLRWVERMELGLYRKSTQIVALTGAFREDLVSRGIDPAKITVIRNGVDGSRYSPGPKNVELARKLGLEGKLVVGYIGTHGMAHALEGVLEAAELLRDDRRVAFLLVGTGAKREELLRKRDERGLSNVVMLPSQPKESIVEYWRLCNVSLVHLKDDPVFKTVVPSKIFEAMAMGLPILFAGPEGEASSIIEQEGCGVCVPSERPQVLADAVLHLLEDPELVSQLSAASARAAKDHTRQQQATEFLAVLRPIAGRQSAEPSKQVSSKESTLV</sequence>
<evidence type="ECO:0000259" key="2">
    <source>
        <dbReference type="Pfam" id="PF13579"/>
    </source>
</evidence>
<dbReference type="Pfam" id="PF13579">
    <property type="entry name" value="Glyco_trans_4_4"/>
    <property type="match status" value="1"/>
</dbReference>
<dbReference type="AlphaFoldDB" id="A0A809SAN6"/>
<keyword evidence="3" id="KW-0808">Transferase</keyword>
<name>A0A809SAN6_9BACT</name>
<dbReference type="Gene3D" id="3.40.50.2000">
    <property type="entry name" value="Glycogen Phosphorylase B"/>
    <property type="match status" value="2"/>
</dbReference>
<dbReference type="InterPro" id="IPR028098">
    <property type="entry name" value="Glyco_trans_4-like_N"/>
</dbReference>
<dbReference type="Proteomes" id="UP000662873">
    <property type="component" value="Chromosome"/>
</dbReference>
<dbReference type="InterPro" id="IPR050194">
    <property type="entry name" value="Glycosyltransferase_grp1"/>
</dbReference>
<proteinExistence type="predicted"/>
<dbReference type="InterPro" id="IPR001296">
    <property type="entry name" value="Glyco_trans_1"/>
</dbReference>
<feature type="domain" description="Glycosyl transferase family 1" evidence="1">
    <location>
        <begin position="217"/>
        <end position="380"/>
    </location>
</feature>
<dbReference type="Pfam" id="PF00534">
    <property type="entry name" value="Glycos_transf_1"/>
    <property type="match status" value="1"/>
</dbReference>
<gene>
    <name evidence="3" type="ORF">NPRO_20360</name>
</gene>
<dbReference type="EMBL" id="AP021858">
    <property type="protein sequence ID" value="BBO24441.1"/>
    <property type="molecule type" value="Genomic_DNA"/>
</dbReference>
<accession>A0A809SAN6</accession>
<dbReference type="GO" id="GO:0016758">
    <property type="term" value="F:hexosyltransferase activity"/>
    <property type="evidence" value="ECO:0007669"/>
    <property type="project" value="TreeGrafter"/>
</dbReference>
<dbReference type="KEGG" id="npy:NPRO_20360"/>
<protein>
    <submittedName>
        <fullName evidence="3">Glycosyl transferase family 1</fullName>
    </submittedName>
</protein>
<evidence type="ECO:0000313" key="3">
    <source>
        <dbReference type="EMBL" id="BBO24441.1"/>
    </source>
</evidence>
<organism evidence="3 4">
    <name type="scientific">Candidatus Nitrosymbiomonas proteolyticus</name>
    <dbReference type="NCBI Taxonomy" id="2608984"/>
    <lineage>
        <taxon>Bacteria</taxon>
        <taxon>Bacillati</taxon>
        <taxon>Armatimonadota</taxon>
        <taxon>Armatimonadota incertae sedis</taxon>
        <taxon>Candidatus Nitrosymbiomonas</taxon>
    </lineage>
</organism>
<evidence type="ECO:0000259" key="1">
    <source>
        <dbReference type="Pfam" id="PF00534"/>
    </source>
</evidence>
<feature type="domain" description="Glycosyltransferase subfamily 4-like N-terminal" evidence="2">
    <location>
        <begin position="17"/>
        <end position="200"/>
    </location>
</feature>
<evidence type="ECO:0000313" key="4">
    <source>
        <dbReference type="Proteomes" id="UP000662873"/>
    </source>
</evidence>
<dbReference type="SUPFAM" id="SSF53756">
    <property type="entry name" value="UDP-Glycosyltransferase/glycogen phosphorylase"/>
    <property type="match status" value="1"/>
</dbReference>
<reference evidence="3" key="1">
    <citation type="journal article" name="DNA Res.">
        <title>The physiological potential of anammox bacteria as revealed by their core genome structure.</title>
        <authorList>
            <person name="Okubo T."/>
            <person name="Toyoda A."/>
            <person name="Fukuhara K."/>
            <person name="Uchiyama I."/>
            <person name="Harigaya Y."/>
            <person name="Kuroiwa M."/>
            <person name="Suzuki T."/>
            <person name="Murakami Y."/>
            <person name="Suwa Y."/>
            <person name="Takami H."/>
        </authorList>
    </citation>
    <scope>NUCLEOTIDE SEQUENCE</scope>
    <source>
        <strain evidence="3">317325-2</strain>
    </source>
</reference>
<dbReference type="PANTHER" id="PTHR45947:SF3">
    <property type="entry name" value="SULFOQUINOVOSYL TRANSFERASE SQD2"/>
    <property type="match status" value="1"/>
</dbReference>
<dbReference type="CDD" id="cd03794">
    <property type="entry name" value="GT4_WbuB-like"/>
    <property type="match status" value="1"/>
</dbReference>
<dbReference type="PANTHER" id="PTHR45947">
    <property type="entry name" value="SULFOQUINOVOSYL TRANSFERASE SQD2"/>
    <property type="match status" value="1"/>
</dbReference>